<organism evidence="1">
    <name type="scientific">Staphylothermus marinus</name>
    <dbReference type="NCBI Taxonomy" id="2280"/>
    <lineage>
        <taxon>Archaea</taxon>
        <taxon>Thermoproteota</taxon>
        <taxon>Thermoprotei</taxon>
        <taxon>Desulfurococcales</taxon>
        <taxon>Desulfurococcaceae</taxon>
        <taxon>Staphylothermus</taxon>
    </lineage>
</organism>
<dbReference type="InterPro" id="IPR011257">
    <property type="entry name" value="DNA_glycosylase"/>
</dbReference>
<dbReference type="Gene3D" id="1.10.1670.10">
    <property type="entry name" value="Helix-hairpin-Helix base-excision DNA repair enzymes (C-terminal)"/>
    <property type="match status" value="1"/>
</dbReference>
<dbReference type="InterPro" id="IPR023170">
    <property type="entry name" value="HhH_base_excis_C"/>
</dbReference>
<dbReference type="GO" id="GO:0006281">
    <property type="term" value="P:DNA repair"/>
    <property type="evidence" value="ECO:0007669"/>
    <property type="project" value="InterPro"/>
</dbReference>
<protein>
    <submittedName>
        <fullName evidence="1">Iron-sulfur cluster loop</fullName>
    </submittedName>
</protein>
<dbReference type="EMBL" id="DTBJ01000002">
    <property type="protein sequence ID" value="HGM57988.1"/>
    <property type="molecule type" value="Genomic_DNA"/>
</dbReference>
<reference evidence="1" key="1">
    <citation type="journal article" date="2020" name="mSystems">
        <title>Genome- and Community-Level Interaction Insights into Carbon Utilization and Element Cycling Functions of Hydrothermarchaeota in Hydrothermal Sediment.</title>
        <authorList>
            <person name="Zhou Z."/>
            <person name="Liu Y."/>
            <person name="Xu W."/>
            <person name="Pan J."/>
            <person name="Luo Z.H."/>
            <person name="Li M."/>
        </authorList>
    </citation>
    <scope>NUCLEOTIDE SEQUENCE [LARGE SCALE GENOMIC DNA]</scope>
    <source>
        <strain evidence="1">SpSt-642</strain>
    </source>
</reference>
<dbReference type="GO" id="GO:0003824">
    <property type="term" value="F:catalytic activity"/>
    <property type="evidence" value="ECO:0007669"/>
    <property type="project" value="InterPro"/>
</dbReference>
<comment type="caution">
    <text evidence="1">The sequence shown here is derived from an EMBL/GenBank/DDBJ whole genome shotgun (WGS) entry which is preliminary data.</text>
</comment>
<sequence length="317" mass="37287">MIIGIDQGRLEKFVNVIRKNIESIVSVKLDLFDNKFYPGKNVDQELVYRYFIVMVAIDHRLSRPGKPYEACIDNECFHGSDLLYRLGKLMFEQNPEFYDPVNLAEISRETVEKWLSIGEVKPPDLDVRVYLLRDLGLKLIKIYGGRVLEIFEKTMGRLRGDIVNPGLTDLLRVFRAYEDPVEKKSMLLTKFLTYRGLFKPIDTPDLPIDNHLTRIALRLGILMVSGDLWNKIRNGIEVTGEEDLLIRFFVRRAFRVVCERAGIDPFTLDDYLWNHGRRICIRDKPFCNKCLFKNICLGYSNEKFMVNEHFYYNTWFY</sequence>
<dbReference type="SUPFAM" id="SSF48150">
    <property type="entry name" value="DNA-glycosylase"/>
    <property type="match status" value="1"/>
</dbReference>
<gene>
    <name evidence="1" type="ORF">ENU14_00115</name>
</gene>
<accession>A0A7C4HEI3</accession>
<dbReference type="AlphaFoldDB" id="A0A7C4HEI3"/>
<name>A0A7C4HEI3_STAMA</name>
<proteinExistence type="predicted"/>
<evidence type="ECO:0000313" key="1">
    <source>
        <dbReference type="EMBL" id="HGM57988.1"/>
    </source>
</evidence>